<dbReference type="InterPro" id="IPR007759">
    <property type="entry name" value="Asxl_HARE-HTH"/>
</dbReference>
<feature type="domain" description="HTH HARE-type" evidence="2">
    <location>
        <begin position="2"/>
        <end position="77"/>
    </location>
</feature>
<dbReference type="PROSITE" id="PS51913">
    <property type="entry name" value="HTH_HARE"/>
    <property type="match status" value="1"/>
</dbReference>
<evidence type="ECO:0000259" key="2">
    <source>
        <dbReference type="PROSITE" id="PS51913"/>
    </source>
</evidence>
<sequence length="309" mass="34468">MDTYLDIAQTVLQVARRPLNAKAMLDMAYEAGVVPTHLHGQTQHKTLQARLSEDILHHREASAFYRTEPGQFALKSFLDDPAIPQAWKVPFPARRRTRDLKRPHALGVSRSVADTIGNGLALFDNVFGRAEAEDAVASMHPDEMQEHGYCAVWTFSVVRRTDCVLTYRVGRYRDDRDAFANRRSVGFVGALAADDVSLFSDDPLGVVDCATTVLQYDLDLSLASFDSIGKETSASRPAIDGVIAVEGEDGSLEVVVVLSWFCPDWFEPTTRRLSLNEPDWLCSATRPNNIEDFEPWSVRVLDHLMAAEQ</sequence>
<organism evidence="3 4">
    <name type="scientific">Palleronia abyssalis</name>
    <dbReference type="NCBI Taxonomy" id="1501240"/>
    <lineage>
        <taxon>Bacteria</taxon>
        <taxon>Pseudomonadati</taxon>
        <taxon>Pseudomonadota</taxon>
        <taxon>Alphaproteobacteria</taxon>
        <taxon>Rhodobacterales</taxon>
        <taxon>Roseobacteraceae</taxon>
        <taxon>Palleronia</taxon>
    </lineage>
</organism>
<dbReference type="EMBL" id="ONZF01000007">
    <property type="protein sequence ID" value="SPJ25056.1"/>
    <property type="molecule type" value="Genomic_DNA"/>
</dbReference>
<keyword evidence="1" id="KW-0804">Transcription</keyword>
<dbReference type="OrthoDB" id="7605387at2"/>
<dbReference type="AlphaFoldDB" id="A0A2R8BYA4"/>
<name>A0A2R8BYA4_9RHOB</name>
<protein>
    <recommendedName>
        <fullName evidence="2">HTH HARE-type domain-containing protein</fullName>
    </recommendedName>
</protein>
<proteinExistence type="predicted"/>
<evidence type="ECO:0000256" key="1">
    <source>
        <dbReference type="ARBA" id="ARBA00023163"/>
    </source>
</evidence>
<dbReference type="Pfam" id="PF05066">
    <property type="entry name" value="HARE-HTH"/>
    <property type="match status" value="1"/>
</dbReference>
<keyword evidence="4" id="KW-1185">Reference proteome</keyword>
<dbReference type="Proteomes" id="UP000244912">
    <property type="component" value="Unassembled WGS sequence"/>
</dbReference>
<gene>
    <name evidence="3" type="ORF">PAA8504_02899</name>
</gene>
<evidence type="ECO:0000313" key="4">
    <source>
        <dbReference type="Proteomes" id="UP000244912"/>
    </source>
</evidence>
<accession>A0A2R8BYA4</accession>
<reference evidence="3 4" key="1">
    <citation type="submission" date="2018-03" db="EMBL/GenBank/DDBJ databases">
        <authorList>
            <person name="Keele B.F."/>
        </authorList>
    </citation>
    <scope>NUCLEOTIDE SEQUENCE [LARGE SCALE GENOMIC DNA]</scope>
    <source>
        <strain evidence="3 4">CECT 8504</strain>
    </source>
</reference>
<dbReference type="RefSeq" id="WP_108894869.1">
    <property type="nucleotide sequence ID" value="NZ_ONZF01000007.1"/>
</dbReference>
<evidence type="ECO:0000313" key="3">
    <source>
        <dbReference type="EMBL" id="SPJ25056.1"/>
    </source>
</evidence>
<dbReference type="GO" id="GO:0006355">
    <property type="term" value="P:regulation of DNA-templated transcription"/>
    <property type="evidence" value="ECO:0007669"/>
    <property type="project" value="InterPro"/>
</dbReference>